<dbReference type="EC" id="2.7.7.19" evidence="1"/>
<reference evidence="1" key="1">
    <citation type="submission" date="2022-07" db="EMBL/GenBank/DDBJ databases">
        <title>Phylogenomic reconstructions and comparative analyses of Kickxellomycotina fungi.</title>
        <authorList>
            <person name="Reynolds N.K."/>
            <person name="Stajich J.E."/>
            <person name="Barry K."/>
            <person name="Grigoriev I.V."/>
            <person name="Crous P."/>
            <person name="Smith M.E."/>
        </authorList>
    </citation>
    <scope>NUCLEOTIDE SEQUENCE</scope>
    <source>
        <strain evidence="1">Benny 63K</strain>
    </source>
</reference>
<evidence type="ECO:0000313" key="2">
    <source>
        <dbReference type="Proteomes" id="UP001150581"/>
    </source>
</evidence>
<accession>A0ACC1IL95</accession>
<organism evidence="1 2">
    <name type="scientific">Kickxella alabastrina</name>
    <dbReference type="NCBI Taxonomy" id="61397"/>
    <lineage>
        <taxon>Eukaryota</taxon>
        <taxon>Fungi</taxon>
        <taxon>Fungi incertae sedis</taxon>
        <taxon>Zoopagomycota</taxon>
        <taxon>Kickxellomycotina</taxon>
        <taxon>Kickxellomycetes</taxon>
        <taxon>Kickxellales</taxon>
        <taxon>Kickxellaceae</taxon>
        <taxon>Kickxella</taxon>
    </lineage>
</organism>
<protein>
    <submittedName>
        <fullName evidence="1">Polynucleotide adenylyltransferase</fullName>
        <ecNumber evidence="1">2.7.7.19</ecNumber>
    </submittedName>
</protein>
<proteinExistence type="predicted"/>
<sequence length="662" mass="73398">MSESKHLGVTPPISVSKSSKEEEALTVELLETLKREGQFDSDAESKNREVVLGKINNLVKEFVYLASLKHKLSENIARSCGGKIFAFGSFRLGVHGAGADIDILCVAPSHVTRDDFFHIMVDLLNNRSEVTEMTPVPETHVPVIKMQFGGVDIDLTFASLQQPTIPEDQDLLNINVLRGLDEKAIRSVNGSRVTDEILRLVPDVVSFRLALRCIKLWAKRRAIYSNSMGFLGGVAWAMLVARICQLYPNACAATIVSRFFYVFLAWRWPLPIFLKHVENANMHLRVWNPKLYPAEKLHKMPIITPAYPSMCATHNVSTSTKRIIGSEFKRGYEISQRIMKGQAEWTALFAKHDFFRQYKFYLQLNVTSTKEEAHHRLRGFIESRVRQYLVRLEEVNLIELVHPFTKGYDHEFVCASDQELQRIRDGNIPNQSSTPAPGTPVAPGTPAAATTPAADGQKTSADDCGDNGGSGPAADAADNEGKPQDEKKIFTSSFYLGLLLKEKDQFTSGARRMDLSWHTQEFIKLVKGNEVWVDDLMSISVRFLRQAQLPDEVFEGQPRARLHDPNKKKSKNKEKRSIDSENDSKLAKKAKVANAHVPSTSGVVVETPVNQNDKSESASDGGSGNMGGMGAVVAADPRAESVTIAAPVPMSNKSGAIKLKLL</sequence>
<dbReference type="EMBL" id="JANBPG010000421">
    <property type="protein sequence ID" value="KAJ1896667.1"/>
    <property type="molecule type" value="Genomic_DNA"/>
</dbReference>
<keyword evidence="2" id="KW-1185">Reference proteome</keyword>
<evidence type="ECO:0000313" key="1">
    <source>
        <dbReference type="EMBL" id="KAJ1896667.1"/>
    </source>
</evidence>
<gene>
    <name evidence="1" type="primary">PAP1_1</name>
    <name evidence="1" type="ORF">LPJ66_003857</name>
</gene>
<dbReference type="Proteomes" id="UP001150581">
    <property type="component" value="Unassembled WGS sequence"/>
</dbReference>
<keyword evidence="1" id="KW-0548">Nucleotidyltransferase</keyword>
<keyword evidence="1" id="KW-0808">Transferase</keyword>
<comment type="caution">
    <text evidence="1">The sequence shown here is derived from an EMBL/GenBank/DDBJ whole genome shotgun (WGS) entry which is preliminary data.</text>
</comment>
<name>A0ACC1IL95_9FUNG</name>